<organism evidence="2">
    <name type="scientific">Leptolyngbya sp. NK1-12</name>
    <dbReference type="NCBI Taxonomy" id="2547451"/>
    <lineage>
        <taxon>Bacteria</taxon>
        <taxon>Bacillati</taxon>
        <taxon>Cyanobacteriota</taxon>
        <taxon>Cyanophyceae</taxon>
        <taxon>Leptolyngbyales</taxon>
        <taxon>Leptolyngbyaceae</taxon>
        <taxon>Leptolyngbya group</taxon>
        <taxon>Leptolyngbya</taxon>
    </lineage>
</organism>
<name>A0AA96WDP0_9CYAN</name>
<proteinExistence type="predicted"/>
<dbReference type="EMBL" id="CP053586">
    <property type="protein sequence ID" value="WNZ22655.1"/>
    <property type="molecule type" value="Genomic_DNA"/>
</dbReference>
<feature type="transmembrane region" description="Helical" evidence="1">
    <location>
        <begin position="109"/>
        <end position="129"/>
    </location>
</feature>
<sequence length="166" mass="18352">MPDSLITRKFSVPELSQKILEMASTGVYRESIFEALQPVATKKQIREAIAHAKRFGLGSVASLRDPELGTYYQLDRHKYQSLQHLLHDPACAGKDGELTQRLTNANQTIGHMLIAAGSFGGLFGIFGVLCWVSGWHQVGVGLLGAAVSALVLWQFQRQIAQNLERY</sequence>
<keyword evidence="1" id="KW-0472">Membrane</keyword>
<feature type="transmembrane region" description="Helical" evidence="1">
    <location>
        <begin position="135"/>
        <end position="155"/>
    </location>
</feature>
<accession>A0AA96WDP0</accession>
<reference evidence="2" key="1">
    <citation type="submission" date="2020-05" db="EMBL/GenBank/DDBJ databases">
        <authorList>
            <person name="Zhu T."/>
            <person name="Keshari N."/>
            <person name="Lu X."/>
        </authorList>
    </citation>
    <scope>NUCLEOTIDE SEQUENCE</scope>
    <source>
        <strain evidence="2">NK1-12</strain>
    </source>
</reference>
<evidence type="ECO:0000313" key="2">
    <source>
        <dbReference type="EMBL" id="WNZ22655.1"/>
    </source>
</evidence>
<dbReference type="RefSeq" id="WP_316434165.1">
    <property type="nucleotide sequence ID" value="NZ_CP053586.1"/>
</dbReference>
<protein>
    <submittedName>
        <fullName evidence="2">Uncharacterized protein</fullName>
    </submittedName>
</protein>
<keyword evidence="1" id="KW-1133">Transmembrane helix</keyword>
<evidence type="ECO:0000256" key="1">
    <source>
        <dbReference type="SAM" id="Phobius"/>
    </source>
</evidence>
<dbReference type="AlphaFoldDB" id="A0AA96WDP0"/>
<gene>
    <name evidence="2" type="ORF">HJG54_07155</name>
</gene>
<keyword evidence="1" id="KW-0812">Transmembrane</keyword>